<dbReference type="Proteomes" id="UP001143463">
    <property type="component" value="Unassembled WGS sequence"/>
</dbReference>
<dbReference type="SUPFAM" id="SSF54637">
    <property type="entry name" value="Thioesterase/thiol ester dehydrase-isomerase"/>
    <property type="match status" value="2"/>
</dbReference>
<accession>A0A9W6L4L7</accession>
<gene>
    <name evidence="4" type="primary">htdY</name>
    <name evidence="4" type="ORF">GCM10017577_31320</name>
</gene>
<dbReference type="InterPro" id="IPR054357">
    <property type="entry name" value="MFE-2_N"/>
</dbReference>
<evidence type="ECO:0000256" key="1">
    <source>
        <dbReference type="ARBA" id="ARBA00005254"/>
    </source>
</evidence>
<comment type="similarity">
    <text evidence="1">Belongs to the enoyl-CoA hydratase/isomerase family.</text>
</comment>
<dbReference type="PANTHER" id="PTHR13078">
    <property type="entry name" value="PEROXISOMAL MULTIFUNCTIONAL ENZYME TYPE 2-RELATED"/>
    <property type="match status" value="1"/>
</dbReference>
<organism evidence="4 5">
    <name type="scientific">Pseudonocardia halophobica</name>
    <dbReference type="NCBI Taxonomy" id="29401"/>
    <lineage>
        <taxon>Bacteria</taxon>
        <taxon>Bacillati</taxon>
        <taxon>Actinomycetota</taxon>
        <taxon>Actinomycetes</taxon>
        <taxon>Pseudonocardiales</taxon>
        <taxon>Pseudonocardiaceae</taxon>
        <taxon>Pseudonocardia</taxon>
    </lineage>
</organism>
<evidence type="ECO:0000259" key="2">
    <source>
        <dbReference type="Pfam" id="PF01575"/>
    </source>
</evidence>
<dbReference type="GO" id="GO:0003857">
    <property type="term" value="F:(3S)-3-hydroxyacyl-CoA dehydrogenase (NAD+) activity"/>
    <property type="evidence" value="ECO:0007669"/>
    <property type="project" value="TreeGrafter"/>
</dbReference>
<feature type="domain" description="MaoC-like" evidence="2">
    <location>
        <begin position="159"/>
        <end position="256"/>
    </location>
</feature>
<reference evidence="4" key="1">
    <citation type="journal article" date="2014" name="Int. J. Syst. Evol. Microbiol.">
        <title>Complete genome sequence of Corynebacterium casei LMG S-19264T (=DSM 44701T), isolated from a smear-ripened cheese.</title>
        <authorList>
            <consortium name="US DOE Joint Genome Institute (JGI-PGF)"/>
            <person name="Walter F."/>
            <person name="Albersmeier A."/>
            <person name="Kalinowski J."/>
            <person name="Ruckert C."/>
        </authorList>
    </citation>
    <scope>NUCLEOTIDE SEQUENCE</scope>
    <source>
        <strain evidence="4">VKM Ac-1069</strain>
    </source>
</reference>
<evidence type="ECO:0000313" key="4">
    <source>
        <dbReference type="EMBL" id="GLL11991.1"/>
    </source>
</evidence>
<dbReference type="EMBL" id="BSFQ01000011">
    <property type="protein sequence ID" value="GLL11991.1"/>
    <property type="molecule type" value="Genomic_DNA"/>
</dbReference>
<comment type="caution">
    <text evidence="4">The sequence shown here is derived from an EMBL/GenBank/DDBJ whole genome shotgun (WGS) entry which is preliminary data.</text>
</comment>
<dbReference type="Pfam" id="PF01575">
    <property type="entry name" value="MaoC_dehydratas"/>
    <property type="match status" value="1"/>
</dbReference>
<evidence type="ECO:0000313" key="5">
    <source>
        <dbReference type="Proteomes" id="UP001143463"/>
    </source>
</evidence>
<name>A0A9W6L4L7_9PSEU</name>
<dbReference type="GO" id="GO:0004300">
    <property type="term" value="F:enoyl-CoA hydratase activity"/>
    <property type="evidence" value="ECO:0007669"/>
    <property type="project" value="TreeGrafter"/>
</dbReference>
<proteinExistence type="inferred from homology"/>
<dbReference type="Gene3D" id="3.10.129.10">
    <property type="entry name" value="Hotdog Thioesterase"/>
    <property type="match status" value="1"/>
</dbReference>
<protein>
    <submittedName>
        <fullName evidence="4">3-hydroxyacyl-thioester dehydratase HtdY</fullName>
    </submittedName>
</protein>
<dbReference type="GO" id="GO:0044594">
    <property type="term" value="F:17-beta-hydroxysteroid dehydrogenase (NAD+) activity"/>
    <property type="evidence" value="ECO:0007669"/>
    <property type="project" value="TreeGrafter"/>
</dbReference>
<dbReference type="PANTHER" id="PTHR13078:SF56">
    <property type="entry name" value="PEROXISOMAL MULTIFUNCTIONAL ENZYME TYPE 2"/>
    <property type="match status" value="1"/>
</dbReference>
<feature type="domain" description="Peroxisomal multifunctional enzyme type 2-like N-terminal" evidence="3">
    <location>
        <begin position="17"/>
        <end position="143"/>
    </location>
</feature>
<dbReference type="Pfam" id="PF22622">
    <property type="entry name" value="MFE-2_hydrat-2_N"/>
    <property type="match status" value="1"/>
</dbReference>
<dbReference type="GO" id="GO:0006635">
    <property type="term" value="P:fatty acid beta-oxidation"/>
    <property type="evidence" value="ECO:0007669"/>
    <property type="project" value="TreeGrafter"/>
</dbReference>
<keyword evidence="5" id="KW-1185">Reference proteome</keyword>
<dbReference type="RefSeq" id="WP_037045322.1">
    <property type="nucleotide sequence ID" value="NZ_BAAAUZ010000008.1"/>
</dbReference>
<evidence type="ECO:0000259" key="3">
    <source>
        <dbReference type="Pfam" id="PF22622"/>
    </source>
</evidence>
<dbReference type="InterPro" id="IPR029069">
    <property type="entry name" value="HotDog_dom_sf"/>
</dbReference>
<dbReference type="CDD" id="cd03448">
    <property type="entry name" value="HDE_HSD"/>
    <property type="match status" value="1"/>
</dbReference>
<dbReference type="AlphaFoldDB" id="A0A9W6L4L7"/>
<reference evidence="4" key="2">
    <citation type="submission" date="2023-01" db="EMBL/GenBank/DDBJ databases">
        <authorList>
            <person name="Sun Q."/>
            <person name="Evtushenko L."/>
        </authorList>
    </citation>
    <scope>NUCLEOTIDE SEQUENCE</scope>
    <source>
        <strain evidence="4">VKM Ac-1069</strain>
    </source>
</reference>
<sequence length="283" mass="29462">MPLAPDLLGTRSEPAEFSWDRDDVLLYALAVGAGQDDPLDELAFTTDNTEGVTTAVLPTYAAIMTRVGAVPLGDIDHTKLVHAEQAVRLHAPLPVAGRVRVTAEVTGVFDKGSGALVETTCEAVDAATGAPLATTVGSAFIRGEGGFGGPRGGSAAVPAPDGPPDHEVHYATGPGQALIYRLTGDRNPLHTDPAFAARGGFDRPILHGMCTYGFTARALLHTVCGGDPARFASIEGRFTAPVLPGDRLTVAIWRDETGGATFRTTRDGDNAVVIDRGRLRTAG</sequence>
<dbReference type="InterPro" id="IPR002539">
    <property type="entry name" value="MaoC-like_dom"/>
</dbReference>